<gene>
    <name evidence="1" type="ORF">CHC_T00003144001</name>
</gene>
<dbReference type="GeneID" id="17321980"/>
<dbReference type="KEGG" id="ccp:CHC_T00003144001"/>
<name>R7QAJ6_CHOCR</name>
<evidence type="ECO:0000313" key="2">
    <source>
        <dbReference type="Proteomes" id="UP000012073"/>
    </source>
</evidence>
<dbReference type="AlphaFoldDB" id="R7QAJ6"/>
<organism evidence="1 2">
    <name type="scientific">Chondrus crispus</name>
    <name type="common">Carrageen Irish moss</name>
    <name type="synonym">Polymorpha crispa</name>
    <dbReference type="NCBI Taxonomy" id="2769"/>
    <lineage>
        <taxon>Eukaryota</taxon>
        <taxon>Rhodophyta</taxon>
        <taxon>Florideophyceae</taxon>
        <taxon>Rhodymeniophycidae</taxon>
        <taxon>Gigartinales</taxon>
        <taxon>Gigartinaceae</taxon>
        <taxon>Chondrus</taxon>
    </lineage>
</organism>
<dbReference type="Proteomes" id="UP000012073">
    <property type="component" value="Unassembled WGS sequence"/>
</dbReference>
<evidence type="ECO:0000313" key="1">
    <source>
        <dbReference type="EMBL" id="CDF34446.1"/>
    </source>
</evidence>
<reference evidence="2" key="1">
    <citation type="journal article" date="2013" name="Proc. Natl. Acad. Sci. U.S.A.">
        <title>Genome structure and metabolic features in the red seaweed Chondrus crispus shed light on evolution of the Archaeplastida.</title>
        <authorList>
            <person name="Collen J."/>
            <person name="Porcel B."/>
            <person name="Carre W."/>
            <person name="Ball S.G."/>
            <person name="Chaparro C."/>
            <person name="Tonon T."/>
            <person name="Barbeyron T."/>
            <person name="Michel G."/>
            <person name="Noel B."/>
            <person name="Valentin K."/>
            <person name="Elias M."/>
            <person name="Artiguenave F."/>
            <person name="Arun A."/>
            <person name="Aury J.M."/>
            <person name="Barbosa-Neto J.F."/>
            <person name="Bothwell J.H."/>
            <person name="Bouget F.Y."/>
            <person name="Brillet L."/>
            <person name="Cabello-Hurtado F."/>
            <person name="Capella-Gutierrez S."/>
            <person name="Charrier B."/>
            <person name="Cladiere L."/>
            <person name="Cock J.M."/>
            <person name="Coelho S.M."/>
            <person name="Colleoni C."/>
            <person name="Czjzek M."/>
            <person name="Da Silva C."/>
            <person name="Delage L."/>
            <person name="Denoeud F."/>
            <person name="Deschamps P."/>
            <person name="Dittami S.M."/>
            <person name="Gabaldon T."/>
            <person name="Gachon C.M."/>
            <person name="Groisillier A."/>
            <person name="Herve C."/>
            <person name="Jabbari K."/>
            <person name="Katinka M."/>
            <person name="Kloareg B."/>
            <person name="Kowalczyk N."/>
            <person name="Labadie K."/>
            <person name="Leblanc C."/>
            <person name="Lopez P.J."/>
            <person name="McLachlan D.H."/>
            <person name="Meslet-Cladiere L."/>
            <person name="Moustafa A."/>
            <person name="Nehr Z."/>
            <person name="Nyvall Collen P."/>
            <person name="Panaud O."/>
            <person name="Partensky F."/>
            <person name="Poulain J."/>
            <person name="Rensing S.A."/>
            <person name="Rousvoal S."/>
            <person name="Samson G."/>
            <person name="Symeonidi A."/>
            <person name="Weissenbach J."/>
            <person name="Zambounis A."/>
            <person name="Wincker P."/>
            <person name="Boyen C."/>
        </authorList>
    </citation>
    <scope>NUCLEOTIDE SEQUENCE [LARGE SCALE GENOMIC DNA]</scope>
    <source>
        <strain evidence="2">cv. Stackhouse</strain>
    </source>
</reference>
<dbReference type="Gramene" id="CDF34446">
    <property type="protein sequence ID" value="CDF34446"/>
    <property type="gene ID" value="CHC_T00003144001"/>
</dbReference>
<dbReference type="EMBL" id="HG001693">
    <property type="protein sequence ID" value="CDF34446.1"/>
    <property type="molecule type" value="Genomic_DNA"/>
</dbReference>
<accession>R7QAJ6</accession>
<keyword evidence="2" id="KW-1185">Reference proteome</keyword>
<protein>
    <submittedName>
        <fullName evidence="1">Uncharacterized protein</fullName>
    </submittedName>
</protein>
<proteinExistence type="predicted"/>
<dbReference type="RefSeq" id="XP_005714265.1">
    <property type="nucleotide sequence ID" value="XM_005714208.1"/>
</dbReference>
<sequence>MTYSIGLQHCVLQYLTLIRFRCLAQYSTKGKLYSATVRTGAAAATTSFSPYINSQEPITIILLCCEMYMLHRPLHQMSNGDIPLEAFVIRRSAKLRGMSLHVA</sequence>